<dbReference type="PANTHER" id="PTHR12480:SF22">
    <property type="entry name" value="JMJC DOMAIN-CONTAINING PROTEIN"/>
    <property type="match status" value="1"/>
</dbReference>
<feature type="domain" description="JmjC" evidence="2">
    <location>
        <begin position="160"/>
        <end position="353"/>
    </location>
</feature>
<accession>A0AAX4PCC7</accession>
<keyword evidence="4" id="KW-1185">Reference proteome</keyword>
<dbReference type="GO" id="GO:0106140">
    <property type="term" value="F:P-TEFb complex binding"/>
    <property type="evidence" value="ECO:0007669"/>
    <property type="project" value="TreeGrafter"/>
</dbReference>
<evidence type="ECO:0000256" key="1">
    <source>
        <dbReference type="ARBA" id="ARBA00006801"/>
    </source>
</evidence>
<dbReference type="PANTHER" id="PTHR12480">
    <property type="entry name" value="ARGININE DEMETHYLASE AND LYSYL-HYDROXYLASE JMJD"/>
    <property type="match status" value="1"/>
</dbReference>
<sequence>MKYREEVLAKRVAAVLVLSTVSIFCFKAVRSGLRAENTPPQRVLGSKPSKPLRTVEIQRVKAGSFDAKEFFDEFGDVPVIVEGEVKHHPAYNMSLNTLKDLCGDGLVQTSRYDATSASWGGLVDSKYMHLREFVDDYLLKDTNRDGEPPRYLTDGLSLLQVCPKLDLYTPVPKYVSLSVYPIDLDHNKQTNGKRNQIGQPDMFIGNKGTKTEMHLDDMLGPFWMSVYLGSKTFRVVTYWDAVRHFDMYNKKGRGNRLIDQNALSQRWDRSRYDDSTGKFEKRRMEIWNPDLDWFPELDNVTVWEGTVNAGDWIYLPSASLHGVRNDDASWGVTINALYPATVDNQATICANSGFKLSCEEYAYYSLCPLENVGITDDVGSLMISDHETSIDTEEKLRQCYAASPLLKRLGREFEEGRAKDMPLHEIAGYSDYSTWCTELCNIHRNLKEVPKYLSDLDSEDFQYMVNDTCGQCNHRM</sequence>
<dbReference type="Pfam" id="PF13621">
    <property type="entry name" value="Cupin_8"/>
    <property type="match status" value="1"/>
</dbReference>
<proteinExistence type="inferred from homology"/>
<gene>
    <name evidence="3" type="ORF">HKI87_07g49270</name>
</gene>
<dbReference type="InterPro" id="IPR041667">
    <property type="entry name" value="Cupin_8"/>
</dbReference>
<dbReference type="SUPFAM" id="SSF51197">
    <property type="entry name" value="Clavaminate synthase-like"/>
    <property type="match status" value="1"/>
</dbReference>
<dbReference type="Proteomes" id="UP001472866">
    <property type="component" value="Chromosome 07"/>
</dbReference>
<dbReference type="PROSITE" id="PS51184">
    <property type="entry name" value="JMJC"/>
    <property type="match status" value="1"/>
</dbReference>
<dbReference type="Gene3D" id="2.60.120.650">
    <property type="entry name" value="Cupin"/>
    <property type="match status" value="1"/>
</dbReference>
<dbReference type="InterPro" id="IPR003347">
    <property type="entry name" value="JmjC_dom"/>
</dbReference>
<comment type="similarity">
    <text evidence="1">Belongs to the JARID1 histone demethylase family.</text>
</comment>
<reference evidence="3 4" key="1">
    <citation type="submission" date="2024-03" db="EMBL/GenBank/DDBJ databases">
        <title>Complete genome sequence of the green alga Chloropicon roscoffensis RCC1871.</title>
        <authorList>
            <person name="Lemieux C."/>
            <person name="Pombert J.-F."/>
            <person name="Otis C."/>
            <person name="Turmel M."/>
        </authorList>
    </citation>
    <scope>NUCLEOTIDE SEQUENCE [LARGE SCALE GENOMIC DNA]</scope>
    <source>
        <strain evidence="3 4">RCC1871</strain>
    </source>
</reference>
<name>A0AAX4PCC7_9CHLO</name>
<evidence type="ECO:0000259" key="2">
    <source>
        <dbReference type="PROSITE" id="PS51184"/>
    </source>
</evidence>
<dbReference type="GO" id="GO:0033749">
    <property type="term" value="F:histone H4R3 demethylase activity"/>
    <property type="evidence" value="ECO:0007669"/>
    <property type="project" value="TreeGrafter"/>
</dbReference>
<dbReference type="AlphaFoldDB" id="A0AAX4PCC7"/>
<dbReference type="InterPro" id="IPR050910">
    <property type="entry name" value="JMJD6_ArgDemeth/LysHydrox"/>
</dbReference>
<dbReference type="GO" id="GO:0005634">
    <property type="term" value="C:nucleus"/>
    <property type="evidence" value="ECO:0007669"/>
    <property type="project" value="TreeGrafter"/>
</dbReference>
<organism evidence="3 4">
    <name type="scientific">Chloropicon roscoffensis</name>
    <dbReference type="NCBI Taxonomy" id="1461544"/>
    <lineage>
        <taxon>Eukaryota</taxon>
        <taxon>Viridiplantae</taxon>
        <taxon>Chlorophyta</taxon>
        <taxon>Chloropicophyceae</taxon>
        <taxon>Chloropicales</taxon>
        <taxon>Chloropicaceae</taxon>
        <taxon>Chloropicon</taxon>
    </lineage>
</organism>
<dbReference type="GO" id="GO:0005737">
    <property type="term" value="C:cytoplasm"/>
    <property type="evidence" value="ECO:0007669"/>
    <property type="project" value="TreeGrafter"/>
</dbReference>
<evidence type="ECO:0000313" key="4">
    <source>
        <dbReference type="Proteomes" id="UP001472866"/>
    </source>
</evidence>
<dbReference type="EMBL" id="CP151507">
    <property type="protein sequence ID" value="WZN63379.1"/>
    <property type="molecule type" value="Genomic_DNA"/>
</dbReference>
<protein>
    <submittedName>
        <fullName evidence="3">JmjC domain-containing protein</fullName>
    </submittedName>
</protein>
<evidence type="ECO:0000313" key="3">
    <source>
        <dbReference type="EMBL" id="WZN63379.1"/>
    </source>
</evidence>